<comment type="subcellular location">
    <subcellularLocation>
        <location evidence="1">Nucleus</location>
    </subcellularLocation>
</comment>
<reference evidence="8" key="1">
    <citation type="submission" date="2025-08" db="UniProtKB">
        <authorList>
            <consortium name="RefSeq"/>
        </authorList>
    </citation>
    <scope>IDENTIFICATION</scope>
    <source>
        <tissue evidence="8">Blood</tissue>
    </source>
</reference>
<keyword evidence="7" id="KW-1185">Reference proteome</keyword>
<dbReference type="GO" id="GO:0006302">
    <property type="term" value="P:double-strand break repair"/>
    <property type="evidence" value="ECO:0007669"/>
    <property type="project" value="TreeGrafter"/>
</dbReference>
<gene>
    <name evidence="8" type="primary">EME2</name>
</gene>
<evidence type="ECO:0000256" key="6">
    <source>
        <dbReference type="SAM" id="MobiDB-lite"/>
    </source>
</evidence>
<dbReference type="GO" id="GO:0048476">
    <property type="term" value="C:Holliday junction resolvase complex"/>
    <property type="evidence" value="ECO:0007669"/>
    <property type="project" value="InterPro"/>
</dbReference>
<evidence type="ECO:0000256" key="3">
    <source>
        <dbReference type="ARBA" id="ARBA00023172"/>
    </source>
</evidence>
<keyword evidence="2" id="KW-0227">DNA damage</keyword>
<dbReference type="Gene3D" id="3.40.50.10130">
    <property type="match status" value="1"/>
</dbReference>
<dbReference type="PANTHER" id="PTHR21077">
    <property type="entry name" value="EME1 PROTEIN"/>
    <property type="match status" value="1"/>
</dbReference>
<dbReference type="RefSeq" id="XP_019842800.2">
    <property type="nucleotide sequence ID" value="XM_019987241.2"/>
</dbReference>
<feature type="compositionally biased region" description="Low complexity" evidence="6">
    <location>
        <begin position="1"/>
        <end position="14"/>
    </location>
</feature>
<organism evidence="7 8">
    <name type="scientific">Bos indicus</name>
    <name type="common">Zebu</name>
    <dbReference type="NCBI Taxonomy" id="9915"/>
    <lineage>
        <taxon>Eukaryota</taxon>
        <taxon>Metazoa</taxon>
        <taxon>Chordata</taxon>
        <taxon>Craniata</taxon>
        <taxon>Vertebrata</taxon>
        <taxon>Euteleostomi</taxon>
        <taxon>Mammalia</taxon>
        <taxon>Eutheria</taxon>
        <taxon>Laurasiatheria</taxon>
        <taxon>Artiodactyla</taxon>
        <taxon>Ruminantia</taxon>
        <taxon>Pecora</taxon>
        <taxon>Bovidae</taxon>
        <taxon>Bovinae</taxon>
        <taxon>Bos</taxon>
    </lineage>
</organism>
<keyword evidence="4" id="KW-0234">DNA repair</keyword>
<feature type="compositionally biased region" description="Pro residues" evidence="6">
    <location>
        <begin position="312"/>
        <end position="323"/>
    </location>
</feature>
<dbReference type="GeneID" id="109578230"/>
<proteinExistence type="predicted"/>
<keyword evidence="5" id="KW-0539">Nucleus</keyword>
<keyword evidence="8" id="KW-0540">Nuclease</keyword>
<protein>
    <submittedName>
        <fullName evidence="8">Probable crossover junction endonuclease EME2 isoform X4</fullName>
    </submittedName>
</protein>
<evidence type="ECO:0000256" key="5">
    <source>
        <dbReference type="ARBA" id="ARBA00023242"/>
    </source>
</evidence>
<dbReference type="InterPro" id="IPR033310">
    <property type="entry name" value="Mms4/EME1/EME2"/>
</dbReference>
<dbReference type="GO" id="GO:0000712">
    <property type="term" value="P:resolution of meiotic recombination intermediates"/>
    <property type="evidence" value="ECO:0007669"/>
    <property type="project" value="TreeGrafter"/>
</dbReference>
<dbReference type="GO" id="GO:0031297">
    <property type="term" value="P:replication fork processing"/>
    <property type="evidence" value="ECO:0007669"/>
    <property type="project" value="TreeGrafter"/>
</dbReference>
<dbReference type="CTD" id="197342"/>
<evidence type="ECO:0000256" key="1">
    <source>
        <dbReference type="ARBA" id="ARBA00004123"/>
    </source>
</evidence>
<evidence type="ECO:0000256" key="4">
    <source>
        <dbReference type="ARBA" id="ARBA00023204"/>
    </source>
</evidence>
<keyword evidence="8" id="KW-0378">Hydrolase</keyword>
<sequence>MARPGPGRAGSARRGLGERRPPTWEISDSDAEGPAGAETPARGRDPAEERRPAAEALRRLRPGQAVRRLAVLVDPAVLEDAGADTLMEALHALGCEPRAEPQRPARSLRWSRESPDPCPRGVPPEVWAEDEPHVLLLLEPEEFVRGVLQLTQVRGPTCPVPWVTPESPARPHLAVIGLDAYLWSQKPSAQETQQPEHPAVTRAEVAVGWPEVEEAGPGVWGLPLLYLWALGGRRASGQRWHGAAAGLVAAGQAVQPRQPGCGRRHCQRLPIPPPAAAGVHGLWHRAGAPGPAGRPPGEDGQGCAAPQGGARPLPPRLPLPDHH</sequence>
<keyword evidence="3" id="KW-0233">DNA recombination</keyword>
<dbReference type="GO" id="GO:0005634">
    <property type="term" value="C:nucleus"/>
    <property type="evidence" value="ECO:0007669"/>
    <property type="project" value="UniProtKB-SubCell"/>
</dbReference>
<feature type="region of interest" description="Disordered" evidence="6">
    <location>
        <begin position="99"/>
        <end position="124"/>
    </location>
</feature>
<feature type="compositionally biased region" description="Basic and acidic residues" evidence="6">
    <location>
        <begin position="41"/>
        <end position="58"/>
    </location>
</feature>
<evidence type="ECO:0000313" key="8">
    <source>
        <dbReference type="RefSeq" id="XP_019842800.2"/>
    </source>
</evidence>
<keyword evidence="8" id="KW-0255">Endonuclease</keyword>
<feature type="region of interest" description="Disordered" evidence="6">
    <location>
        <begin position="1"/>
        <end position="60"/>
    </location>
</feature>
<dbReference type="PANTHER" id="PTHR21077:SF6">
    <property type="entry name" value="CROSSOVER JUNCTION ENDONUCLEASE EME2-RELATED"/>
    <property type="match status" value="1"/>
</dbReference>
<dbReference type="Proteomes" id="UP001652663">
    <property type="component" value="Chromosome 25"/>
</dbReference>
<evidence type="ECO:0000256" key="2">
    <source>
        <dbReference type="ARBA" id="ARBA00022763"/>
    </source>
</evidence>
<dbReference type="GO" id="GO:0031573">
    <property type="term" value="P:mitotic intra-S DNA damage checkpoint signaling"/>
    <property type="evidence" value="ECO:0007669"/>
    <property type="project" value="TreeGrafter"/>
</dbReference>
<name>A0A6P5E0F3_BOSIN</name>
<feature type="region of interest" description="Disordered" evidence="6">
    <location>
        <begin position="277"/>
        <end position="323"/>
    </location>
</feature>
<accession>A0A6P5E0F3</accession>
<dbReference type="GO" id="GO:0008821">
    <property type="term" value="F:crossover junction DNA endonuclease activity"/>
    <property type="evidence" value="ECO:0007669"/>
    <property type="project" value="TreeGrafter"/>
</dbReference>
<evidence type="ECO:0000313" key="7">
    <source>
        <dbReference type="Proteomes" id="UP001652663"/>
    </source>
</evidence>